<reference evidence="4" key="1">
    <citation type="submission" date="2017-02" db="UniProtKB">
        <authorList>
            <consortium name="WormBaseParasite"/>
        </authorList>
    </citation>
    <scope>IDENTIFICATION</scope>
</reference>
<protein>
    <submittedName>
        <fullName evidence="4">Neuropeptide-Like Protein</fullName>
    </submittedName>
</protein>
<reference evidence="2 3" key="2">
    <citation type="submission" date="2018-11" db="EMBL/GenBank/DDBJ databases">
        <authorList>
            <consortium name="Pathogen Informatics"/>
        </authorList>
    </citation>
    <scope>NUCLEOTIDE SEQUENCE [LARGE SCALE GENOMIC DNA]</scope>
    <source>
        <strain evidence="2 3">MHpl1</strain>
    </source>
</reference>
<evidence type="ECO:0000313" key="3">
    <source>
        <dbReference type="Proteomes" id="UP000268014"/>
    </source>
</evidence>
<feature type="chain" id="PRO_5043123404" evidence="1">
    <location>
        <begin position="21"/>
        <end position="70"/>
    </location>
</feature>
<organism evidence="4">
    <name type="scientific">Haemonchus placei</name>
    <name type="common">Barber's pole worm</name>
    <dbReference type="NCBI Taxonomy" id="6290"/>
    <lineage>
        <taxon>Eukaryota</taxon>
        <taxon>Metazoa</taxon>
        <taxon>Ecdysozoa</taxon>
        <taxon>Nematoda</taxon>
        <taxon>Chromadorea</taxon>
        <taxon>Rhabditida</taxon>
        <taxon>Rhabditina</taxon>
        <taxon>Rhabditomorpha</taxon>
        <taxon>Strongyloidea</taxon>
        <taxon>Trichostrongylidae</taxon>
        <taxon>Haemonchus</taxon>
    </lineage>
</organism>
<accession>A0A0N4W4S3</accession>
<gene>
    <name evidence="2" type="ORF">HPLM_LOCUS4902</name>
</gene>
<keyword evidence="3" id="KW-1185">Reference proteome</keyword>
<keyword evidence="1" id="KW-0732">Signal</keyword>
<dbReference type="Proteomes" id="UP000268014">
    <property type="component" value="Unassembled WGS sequence"/>
</dbReference>
<name>A0A0N4W4S3_HAEPC</name>
<feature type="signal peptide" evidence="1">
    <location>
        <begin position="1"/>
        <end position="20"/>
    </location>
</feature>
<dbReference type="EMBL" id="UZAF01016265">
    <property type="protein sequence ID" value="VDO24280.1"/>
    <property type="molecule type" value="Genomic_DNA"/>
</dbReference>
<sequence length="70" mass="7374">MTNGIFVVALCLVAVLSVNGAHWGYRGGTYGDDNDFRGYSIGRGFGPHGFAQGGFGRAASILGRFSNRFG</sequence>
<evidence type="ECO:0000256" key="1">
    <source>
        <dbReference type="SAM" id="SignalP"/>
    </source>
</evidence>
<proteinExistence type="predicted"/>
<dbReference type="WBParaSite" id="HPLM_0000491001-mRNA-1">
    <property type="protein sequence ID" value="HPLM_0000491001-mRNA-1"/>
    <property type="gene ID" value="HPLM_0000491001"/>
</dbReference>
<evidence type="ECO:0000313" key="2">
    <source>
        <dbReference type="EMBL" id="VDO24280.1"/>
    </source>
</evidence>
<evidence type="ECO:0000313" key="4">
    <source>
        <dbReference type="WBParaSite" id="HPLM_0000491001-mRNA-1"/>
    </source>
</evidence>
<dbReference type="AlphaFoldDB" id="A0A0N4W4S3"/>